<dbReference type="InterPro" id="IPR005674">
    <property type="entry name" value="CocE/Ser_esterase"/>
</dbReference>
<dbReference type="Proteomes" id="UP001152024">
    <property type="component" value="Unassembled WGS sequence"/>
</dbReference>
<dbReference type="InterPro" id="IPR000383">
    <property type="entry name" value="Xaa-Pro-like_dom"/>
</dbReference>
<keyword evidence="3" id="KW-1185">Reference proteome</keyword>
<dbReference type="SUPFAM" id="SSF53474">
    <property type="entry name" value="alpha/beta-Hydrolases"/>
    <property type="match status" value="1"/>
</dbReference>
<protein>
    <recommendedName>
        <fullName evidence="1">Xaa-Pro dipeptidyl-peptidase-like domain-containing protein</fullName>
    </recommendedName>
</protein>
<reference evidence="2" key="1">
    <citation type="submission" date="2022-09" db="EMBL/GenBank/DDBJ databases">
        <title>Fusarium specimens isolated from Avocado Roots.</title>
        <authorList>
            <person name="Stajich J."/>
            <person name="Roper C."/>
            <person name="Heimlech-Rivalta G."/>
        </authorList>
    </citation>
    <scope>NUCLEOTIDE SEQUENCE</scope>
    <source>
        <strain evidence="2">CF00095</strain>
    </source>
</reference>
<evidence type="ECO:0000313" key="2">
    <source>
        <dbReference type="EMBL" id="KAJ4112189.1"/>
    </source>
</evidence>
<sequence>MGLKGYIVVNGDSRGPWGSEGNLEIFSKHESKDGHDLIEWLGTQPWSNGKVGTVKISYLAIIQWGIAATKPPHLACFMPWEGFTDLYRYHSHHGGIPETKFMNFTMWSCRCGPNYVEYWIKNHEEYPLYDDYHKNKY</sequence>
<gene>
    <name evidence="2" type="ORF">NW768_011768</name>
</gene>
<dbReference type="InterPro" id="IPR050585">
    <property type="entry name" value="Xaa-Pro_dipeptidyl-ppase/CocE"/>
</dbReference>
<proteinExistence type="predicted"/>
<dbReference type="Gene3D" id="3.40.50.1820">
    <property type="entry name" value="alpha/beta hydrolase"/>
    <property type="match status" value="1"/>
</dbReference>
<name>A0ABQ8QWS8_FUSEQ</name>
<accession>A0ABQ8QWS8</accession>
<evidence type="ECO:0000259" key="1">
    <source>
        <dbReference type="Pfam" id="PF02129"/>
    </source>
</evidence>
<dbReference type="EMBL" id="JAOQBH010000032">
    <property type="protein sequence ID" value="KAJ4112189.1"/>
    <property type="molecule type" value="Genomic_DNA"/>
</dbReference>
<evidence type="ECO:0000313" key="3">
    <source>
        <dbReference type="Proteomes" id="UP001152024"/>
    </source>
</evidence>
<dbReference type="InterPro" id="IPR029058">
    <property type="entry name" value="AB_hydrolase_fold"/>
</dbReference>
<organism evidence="2 3">
    <name type="scientific">Fusarium equiseti</name>
    <name type="common">Fusarium scirpi</name>
    <dbReference type="NCBI Taxonomy" id="61235"/>
    <lineage>
        <taxon>Eukaryota</taxon>
        <taxon>Fungi</taxon>
        <taxon>Dikarya</taxon>
        <taxon>Ascomycota</taxon>
        <taxon>Pezizomycotina</taxon>
        <taxon>Sordariomycetes</taxon>
        <taxon>Hypocreomycetidae</taxon>
        <taxon>Hypocreales</taxon>
        <taxon>Nectriaceae</taxon>
        <taxon>Fusarium</taxon>
        <taxon>Fusarium incarnatum-equiseti species complex</taxon>
    </lineage>
</organism>
<dbReference type="NCBIfam" id="TIGR00976">
    <property type="entry name" value="CocE_NonD"/>
    <property type="match status" value="1"/>
</dbReference>
<comment type="caution">
    <text evidence="2">The sequence shown here is derived from an EMBL/GenBank/DDBJ whole genome shotgun (WGS) entry which is preliminary data.</text>
</comment>
<dbReference type="PANTHER" id="PTHR43056:SF10">
    <property type="entry name" value="COCE_NOND FAMILY, PUTATIVE (AFU_ORTHOLOGUE AFUA_7G00600)-RELATED"/>
    <property type="match status" value="1"/>
</dbReference>
<dbReference type="PANTHER" id="PTHR43056">
    <property type="entry name" value="PEPTIDASE S9 PROLYL OLIGOPEPTIDASE"/>
    <property type="match status" value="1"/>
</dbReference>
<feature type="domain" description="Xaa-Pro dipeptidyl-peptidase-like" evidence="1">
    <location>
        <begin position="4"/>
        <end position="103"/>
    </location>
</feature>
<dbReference type="Pfam" id="PF02129">
    <property type="entry name" value="Peptidase_S15"/>
    <property type="match status" value="1"/>
</dbReference>